<dbReference type="EMBL" id="LANJ01000011">
    <property type="protein sequence ID" value="KKC39451.1"/>
    <property type="molecule type" value="Genomic_DNA"/>
</dbReference>
<accession>A0A0F5QFC9</accession>
<protein>
    <submittedName>
        <fullName evidence="2">Nucleoside-diphosphate sugar epimerase</fullName>
    </submittedName>
</protein>
<sequence>MANFKDQTLLVTGASGNFGRIAVEELLAKGATKVIAGSRDTAKVADLVAKGAEARKVDFDDAGSLATAFTGVDRILIVSTDAIGSRVAQHTAAVKAAAAAGVKHIVYTSAPAARPDVNAGLVPEHFWTEVAIANSGLDFTVLRNHMYADNNLQGIAAALASGQLFDASGTRSTSFVTRADTARTAAGALLTAEGKEILDVTGPAQVSPEEVAAIFSKLSGKTIARVGLTAQQLREGMAAAGLPAPVIDILVGFQVDASLGYHSIVTDVVERFSGRKPQSLEAFLTENRAAFAG</sequence>
<dbReference type="RefSeq" id="WP_046138324.1">
    <property type="nucleotide sequence ID" value="NZ_LANJ01000011.1"/>
</dbReference>
<keyword evidence="3" id="KW-1185">Reference proteome</keyword>
<dbReference type="InterPro" id="IPR052718">
    <property type="entry name" value="NmrA-type_oxidoreductase"/>
</dbReference>
<proteinExistence type="predicted"/>
<evidence type="ECO:0000259" key="1">
    <source>
        <dbReference type="Pfam" id="PF05368"/>
    </source>
</evidence>
<dbReference type="AlphaFoldDB" id="A0A0F5QFC9"/>
<evidence type="ECO:0000313" key="2">
    <source>
        <dbReference type="EMBL" id="KKC39451.1"/>
    </source>
</evidence>
<dbReference type="Proteomes" id="UP000033411">
    <property type="component" value="Unassembled WGS sequence"/>
</dbReference>
<gene>
    <name evidence="2" type="ORF">WH87_04380</name>
</gene>
<dbReference type="STRING" id="1293439.WH87_04380"/>
<organism evidence="2 3">
    <name type="scientific">Devosia epidermidihirudinis</name>
    <dbReference type="NCBI Taxonomy" id="1293439"/>
    <lineage>
        <taxon>Bacteria</taxon>
        <taxon>Pseudomonadati</taxon>
        <taxon>Pseudomonadota</taxon>
        <taxon>Alphaproteobacteria</taxon>
        <taxon>Hyphomicrobiales</taxon>
        <taxon>Devosiaceae</taxon>
        <taxon>Devosia</taxon>
    </lineage>
</organism>
<dbReference type="SUPFAM" id="SSF51735">
    <property type="entry name" value="NAD(P)-binding Rossmann-fold domains"/>
    <property type="match status" value="1"/>
</dbReference>
<dbReference type="InterPro" id="IPR008030">
    <property type="entry name" value="NmrA-like"/>
</dbReference>
<reference evidence="2 3" key="1">
    <citation type="submission" date="2015-03" db="EMBL/GenBank/DDBJ databases">
        <authorList>
            <person name="Lepp D."/>
            <person name="Hassan Y.I."/>
            <person name="Li X.-Z."/>
            <person name="Zhou T."/>
        </authorList>
    </citation>
    <scope>NUCLEOTIDE SEQUENCE [LARGE SCALE GENOMIC DNA]</scope>
    <source>
        <strain evidence="2 3">E84</strain>
    </source>
</reference>
<dbReference type="Gene3D" id="3.40.50.720">
    <property type="entry name" value="NAD(P)-binding Rossmann-like Domain"/>
    <property type="match status" value="1"/>
</dbReference>
<dbReference type="PANTHER" id="PTHR47129">
    <property type="entry name" value="QUINONE OXIDOREDUCTASE 2"/>
    <property type="match status" value="1"/>
</dbReference>
<name>A0A0F5QFC9_9HYPH</name>
<comment type="caution">
    <text evidence="2">The sequence shown here is derived from an EMBL/GenBank/DDBJ whole genome shotgun (WGS) entry which is preliminary data.</text>
</comment>
<dbReference type="InterPro" id="IPR036291">
    <property type="entry name" value="NAD(P)-bd_dom_sf"/>
</dbReference>
<dbReference type="Pfam" id="PF05368">
    <property type="entry name" value="NmrA"/>
    <property type="match status" value="1"/>
</dbReference>
<dbReference type="Gene3D" id="3.90.25.10">
    <property type="entry name" value="UDP-galactose 4-epimerase, domain 1"/>
    <property type="match status" value="1"/>
</dbReference>
<dbReference type="OrthoDB" id="7771794at2"/>
<evidence type="ECO:0000313" key="3">
    <source>
        <dbReference type="Proteomes" id="UP000033411"/>
    </source>
</evidence>
<feature type="domain" description="NmrA-like" evidence="1">
    <location>
        <begin position="6"/>
        <end position="243"/>
    </location>
</feature>
<dbReference type="PATRIC" id="fig|1293439.3.peg.434"/>
<dbReference type="PANTHER" id="PTHR47129:SF1">
    <property type="entry name" value="NMRA-LIKE DOMAIN-CONTAINING PROTEIN"/>
    <property type="match status" value="1"/>
</dbReference>